<dbReference type="Pfam" id="PF13649">
    <property type="entry name" value="Methyltransf_25"/>
    <property type="match status" value="1"/>
</dbReference>
<dbReference type="Proteomes" id="UP001598114">
    <property type="component" value="Unassembled WGS sequence"/>
</dbReference>
<dbReference type="RefSeq" id="WP_377974724.1">
    <property type="nucleotide sequence ID" value="NZ_JBBKYA010000001.1"/>
</dbReference>
<name>A0ABW6CVU2_9BACT</name>
<keyword evidence="1 4" id="KW-0489">Methyltransferase</keyword>
<dbReference type="GO" id="GO:0032259">
    <property type="term" value="P:methylation"/>
    <property type="evidence" value="ECO:0007669"/>
    <property type="project" value="UniProtKB-KW"/>
</dbReference>
<dbReference type="InterPro" id="IPR029063">
    <property type="entry name" value="SAM-dependent_MTases_sf"/>
</dbReference>
<reference evidence="4 5" key="1">
    <citation type="submission" date="2024-03" db="EMBL/GenBank/DDBJ databases">
        <title>Aquirufa genome sequencing.</title>
        <authorList>
            <person name="Pitt A."/>
            <person name="Hahn M.W."/>
        </authorList>
    </citation>
    <scope>NUCLEOTIDE SEQUENCE [LARGE SCALE GENOMIC DNA]</scope>
    <source>
        <strain evidence="4 5">PLAD-142S6K</strain>
    </source>
</reference>
<organism evidence="4 5">
    <name type="scientific">Aquirufa echingensis</name>
    <dbReference type="NCBI Taxonomy" id="3096516"/>
    <lineage>
        <taxon>Bacteria</taxon>
        <taxon>Pseudomonadati</taxon>
        <taxon>Bacteroidota</taxon>
        <taxon>Cytophagia</taxon>
        <taxon>Cytophagales</taxon>
        <taxon>Flectobacillaceae</taxon>
        <taxon>Aquirufa</taxon>
    </lineage>
</organism>
<dbReference type="GO" id="GO:0008168">
    <property type="term" value="F:methyltransferase activity"/>
    <property type="evidence" value="ECO:0007669"/>
    <property type="project" value="UniProtKB-KW"/>
</dbReference>
<evidence type="ECO:0000256" key="2">
    <source>
        <dbReference type="ARBA" id="ARBA00022679"/>
    </source>
</evidence>
<dbReference type="PANTHER" id="PTHR43861:SF1">
    <property type="entry name" value="TRANS-ACONITATE 2-METHYLTRANSFERASE"/>
    <property type="match status" value="1"/>
</dbReference>
<gene>
    <name evidence="4" type="ORF">SKC38_02290</name>
</gene>
<comment type="caution">
    <text evidence="4">The sequence shown here is derived from an EMBL/GenBank/DDBJ whole genome shotgun (WGS) entry which is preliminary data.</text>
</comment>
<dbReference type="Gene3D" id="2.20.25.110">
    <property type="entry name" value="S-adenosyl-L-methionine-dependent methyltransferases"/>
    <property type="match status" value="1"/>
</dbReference>
<feature type="domain" description="Methyltransferase" evidence="3">
    <location>
        <begin position="47"/>
        <end position="140"/>
    </location>
</feature>
<keyword evidence="2 4" id="KW-0808">Transferase</keyword>
<protein>
    <submittedName>
        <fullName evidence="4">Class I SAM-dependent methyltransferase</fullName>
        <ecNumber evidence="4">2.1.1.-</ecNumber>
    </submittedName>
</protein>
<sequence length="245" mass="28312">MEKATWFSTWFDSPYYHQLYASRDDQEAKHFIETLQAYLKIAPGAFVLDAACGKGRHAKMLQRHGMHVEGFDLSPSSIEEANRLANKHLRFFVHDLRVPLPKQAHYDVVFNFFTSFGYFDEPSDNARAFQTFAGGLKPDGILVMDFLNPTYILANLVPEEVVKRGAIKFHIKRWEENGYLYKSISFEDQGKSYAFQEKVELISKDDFLAYAEQAGLTFINLAGDYSLAKFDEQKSPRMIFFWAKK</sequence>
<evidence type="ECO:0000313" key="4">
    <source>
        <dbReference type="EMBL" id="MFD3275055.1"/>
    </source>
</evidence>
<accession>A0ABW6CVU2</accession>
<evidence type="ECO:0000313" key="5">
    <source>
        <dbReference type="Proteomes" id="UP001598114"/>
    </source>
</evidence>
<dbReference type="SUPFAM" id="SSF53335">
    <property type="entry name" value="S-adenosyl-L-methionine-dependent methyltransferases"/>
    <property type="match status" value="1"/>
</dbReference>
<keyword evidence="5" id="KW-1185">Reference proteome</keyword>
<evidence type="ECO:0000256" key="1">
    <source>
        <dbReference type="ARBA" id="ARBA00022603"/>
    </source>
</evidence>
<dbReference type="CDD" id="cd02440">
    <property type="entry name" value="AdoMet_MTases"/>
    <property type="match status" value="1"/>
</dbReference>
<dbReference type="PANTHER" id="PTHR43861">
    <property type="entry name" value="TRANS-ACONITATE 2-METHYLTRANSFERASE-RELATED"/>
    <property type="match status" value="1"/>
</dbReference>
<dbReference type="Gene3D" id="3.40.50.150">
    <property type="entry name" value="Vaccinia Virus protein VP39"/>
    <property type="match status" value="1"/>
</dbReference>
<evidence type="ECO:0000259" key="3">
    <source>
        <dbReference type="Pfam" id="PF13649"/>
    </source>
</evidence>
<dbReference type="EC" id="2.1.1.-" evidence="4"/>
<dbReference type="InterPro" id="IPR041698">
    <property type="entry name" value="Methyltransf_25"/>
</dbReference>
<dbReference type="EMBL" id="JBBKYA010000001">
    <property type="protein sequence ID" value="MFD3275055.1"/>
    <property type="molecule type" value="Genomic_DNA"/>
</dbReference>
<proteinExistence type="predicted"/>